<evidence type="ECO:0000313" key="1">
    <source>
        <dbReference type="EMBL" id="GEO00561.1"/>
    </source>
</evidence>
<dbReference type="Proteomes" id="UP000321464">
    <property type="component" value="Unassembled WGS sequence"/>
</dbReference>
<dbReference type="EMBL" id="BJYR01000015">
    <property type="protein sequence ID" value="GEO00561.1"/>
    <property type="molecule type" value="Genomic_DNA"/>
</dbReference>
<gene>
    <name evidence="1" type="ORF">NSE01_23930</name>
</gene>
<organism evidence="1 2">
    <name type="scientific">Novosphingobium sediminis</name>
    <dbReference type="NCBI Taxonomy" id="707214"/>
    <lineage>
        <taxon>Bacteria</taxon>
        <taxon>Pseudomonadati</taxon>
        <taxon>Pseudomonadota</taxon>
        <taxon>Alphaproteobacteria</taxon>
        <taxon>Sphingomonadales</taxon>
        <taxon>Sphingomonadaceae</taxon>
        <taxon>Novosphingobium</taxon>
    </lineage>
</organism>
<protein>
    <submittedName>
        <fullName evidence="1">Uncharacterized protein</fullName>
    </submittedName>
</protein>
<dbReference type="OrthoDB" id="7402767at2"/>
<dbReference type="RefSeq" id="WP_147159891.1">
    <property type="nucleotide sequence ID" value="NZ_BJYR01000015.1"/>
</dbReference>
<dbReference type="AlphaFoldDB" id="A0A512ALL0"/>
<proteinExistence type="predicted"/>
<evidence type="ECO:0000313" key="2">
    <source>
        <dbReference type="Proteomes" id="UP000321464"/>
    </source>
</evidence>
<sequence>MSRHRNELPYHKRRNPRLPWGYWMVIDAYGDPDLPLVDEDGTRWDSLRSALWCGRLGMGGGVFRYAEEQQEFLLAVLVAIDRTVDSDSEAAKDLFGGDWHKAAHYGMWLEGHGLIEEGHRLSNAALTPEGRAIMAMLMATRDPALMAKPIGLASLATYAAMRPEPDREAMEAAIAKAEASLPPMPIAFARHSVAGTPAVVLIGPARSRIAVSETIWALHFDHEHERDLFYRWLLIRADRWERWARMVERQGAASLTRHFLMLTIAEEAERAGN</sequence>
<accession>A0A512ALL0</accession>
<keyword evidence="2" id="KW-1185">Reference proteome</keyword>
<name>A0A512ALL0_9SPHN</name>
<reference evidence="1 2" key="1">
    <citation type="submission" date="2019-07" db="EMBL/GenBank/DDBJ databases">
        <title>Whole genome shotgun sequence of Novosphingobium sediminis NBRC 106119.</title>
        <authorList>
            <person name="Hosoyama A."/>
            <person name="Uohara A."/>
            <person name="Ohji S."/>
            <person name="Ichikawa N."/>
        </authorList>
    </citation>
    <scope>NUCLEOTIDE SEQUENCE [LARGE SCALE GENOMIC DNA]</scope>
    <source>
        <strain evidence="1 2">NBRC 106119</strain>
    </source>
</reference>
<comment type="caution">
    <text evidence="1">The sequence shown here is derived from an EMBL/GenBank/DDBJ whole genome shotgun (WGS) entry which is preliminary data.</text>
</comment>